<reference evidence="5 6" key="1">
    <citation type="submission" date="2019-07" db="EMBL/GenBank/DDBJ databases">
        <title>Whole genome shotgun sequence of Halomonas pacifica NBRC 102220.</title>
        <authorList>
            <person name="Hosoyama A."/>
            <person name="Uohara A."/>
            <person name="Ohji S."/>
            <person name="Ichikawa N."/>
        </authorList>
    </citation>
    <scope>NUCLEOTIDE SEQUENCE [LARGE SCALE GENOMIC DNA]</scope>
    <source>
        <strain evidence="5 6">NBRC 102220</strain>
    </source>
</reference>
<dbReference type="Gene3D" id="3.30.1360.120">
    <property type="entry name" value="Probable tRNA modification gtpase trme, domain 1"/>
    <property type="match status" value="1"/>
</dbReference>
<feature type="binding site" evidence="2">
    <location>
        <position position="216"/>
    </location>
    <ligand>
        <name>substrate</name>
    </ligand>
</feature>
<evidence type="ECO:0000259" key="4">
    <source>
        <dbReference type="Pfam" id="PF08669"/>
    </source>
</evidence>
<dbReference type="InterPro" id="IPR013977">
    <property type="entry name" value="GcvT_C"/>
</dbReference>
<keyword evidence="1" id="KW-0032">Aminotransferase</keyword>
<dbReference type="PANTHER" id="PTHR43757:SF2">
    <property type="entry name" value="AMINOMETHYLTRANSFERASE, MITOCHONDRIAL"/>
    <property type="match status" value="1"/>
</dbReference>
<dbReference type="RefSeq" id="WP_244945849.1">
    <property type="nucleotide sequence ID" value="NZ_BJUK01000006.1"/>
</dbReference>
<sequence length="392" mass="43388">MTNVTPSNVVKMEKKSDFGFGTQIRKSPYFDATVRWGATAFSVYNHMYIPRDFGDPEQNFWNLVNDAILCDVAAERQVEITGPDAAQFVQLLTPRDLSEMAVGQCKYILITNADGGILNDPILLRLAENHFWISLADSDILLWAQGVAIHSGLEVTIREPDVSPLQLQGPKSGEIMKTLFGEGIMDLRYYWLRELELDGIPLIVSRTGWSSELGYELYLQDGSRGDELWERIMAAGQPFGLQPGHTSSIRRIEGGMLSYHADADIGTNPYELGMERLVNPDMEADFIGKAALQRIRENGVSRQQVGLVIDAAPLKGPNTSFWSISHHGEVVGKVTSAVYSPRLEQNIALAMVAVEHARLGTELEVQTLSGPAKARVVEKPFFDPKKKIAVSA</sequence>
<evidence type="ECO:0000313" key="5">
    <source>
        <dbReference type="EMBL" id="GEK46476.1"/>
    </source>
</evidence>
<dbReference type="InterPro" id="IPR028896">
    <property type="entry name" value="GcvT/YgfZ/DmdA"/>
</dbReference>
<evidence type="ECO:0000313" key="6">
    <source>
        <dbReference type="Proteomes" id="UP000321275"/>
    </source>
</evidence>
<keyword evidence="1" id="KW-0808">Transferase</keyword>
<comment type="caution">
    <text evidence="5">The sequence shown here is derived from an EMBL/GenBank/DDBJ whole genome shotgun (WGS) entry which is preliminary data.</text>
</comment>
<accession>A0A510X4X3</accession>
<keyword evidence="6" id="KW-1185">Reference proteome</keyword>
<dbReference type="SUPFAM" id="SSF103025">
    <property type="entry name" value="Folate-binding domain"/>
    <property type="match status" value="1"/>
</dbReference>
<organism evidence="5 6">
    <name type="scientific">Bisbaumannia pacifica</name>
    <dbReference type="NCBI Taxonomy" id="77098"/>
    <lineage>
        <taxon>Bacteria</taxon>
        <taxon>Pseudomonadati</taxon>
        <taxon>Pseudomonadota</taxon>
        <taxon>Gammaproteobacteria</taxon>
        <taxon>Oceanospirillales</taxon>
        <taxon>Halomonadaceae</taxon>
        <taxon>Bisbaumannia</taxon>
    </lineage>
</organism>
<dbReference type="PANTHER" id="PTHR43757">
    <property type="entry name" value="AMINOMETHYLTRANSFERASE"/>
    <property type="match status" value="1"/>
</dbReference>
<dbReference type="Proteomes" id="UP000321275">
    <property type="component" value="Unassembled WGS sequence"/>
</dbReference>
<dbReference type="Pfam" id="PF01571">
    <property type="entry name" value="GCV_T"/>
    <property type="match status" value="1"/>
</dbReference>
<dbReference type="PIRSF" id="PIRSF006487">
    <property type="entry name" value="GcvT"/>
    <property type="match status" value="1"/>
</dbReference>
<dbReference type="EMBL" id="BJUK01000006">
    <property type="protein sequence ID" value="GEK46476.1"/>
    <property type="molecule type" value="Genomic_DNA"/>
</dbReference>
<evidence type="ECO:0000259" key="3">
    <source>
        <dbReference type="Pfam" id="PF01571"/>
    </source>
</evidence>
<dbReference type="InterPro" id="IPR029043">
    <property type="entry name" value="GcvT/YgfZ_C"/>
</dbReference>
<evidence type="ECO:0000256" key="1">
    <source>
        <dbReference type="ARBA" id="ARBA00022576"/>
    </source>
</evidence>
<dbReference type="SUPFAM" id="SSF101790">
    <property type="entry name" value="Aminomethyltransferase beta-barrel domain"/>
    <property type="match status" value="1"/>
</dbReference>
<feature type="domain" description="GCVT N-terminal" evidence="3">
    <location>
        <begin position="30"/>
        <end position="280"/>
    </location>
</feature>
<dbReference type="InterPro" id="IPR006222">
    <property type="entry name" value="GCVT_N"/>
</dbReference>
<gene>
    <name evidence="5" type="ORF">HPA02_07590</name>
</gene>
<dbReference type="Pfam" id="PF08669">
    <property type="entry name" value="GCV_T_C"/>
    <property type="match status" value="1"/>
</dbReference>
<name>A0A510X4X3_9GAMM</name>
<dbReference type="AlphaFoldDB" id="A0A510X4X3"/>
<evidence type="ECO:0000256" key="2">
    <source>
        <dbReference type="PIRSR" id="PIRSR006487-1"/>
    </source>
</evidence>
<dbReference type="InterPro" id="IPR027266">
    <property type="entry name" value="TrmE/GcvT-like"/>
</dbReference>
<protein>
    <submittedName>
        <fullName evidence="5">Glycine cleavage system protein T</fullName>
    </submittedName>
</protein>
<dbReference type="GO" id="GO:0008483">
    <property type="term" value="F:transaminase activity"/>
    <property type="evidence" value="ECO:0007669"/>
    <property type="project" value="UniProtKB-KW"/>
</dbReference>
<feature type="domain" description="Aminomethyltransferase C-terminal" evidence="4">
    <location>
        <begin position="302"/>
        <end position="383"/>
    </location>
</feature>
<proteinExistence type="predicted"/>